<dbReference type="OrthoDB" id="9796381at2"/>
<dbReference type="Proteomes" id="UP000254051">
    <property type="component" value="Unassembled WGS sequence"/>
</dbReference>
<evidence type="ECO:0000313" key="1">
    <source>
        <dbReference type="EMBL" id="SUQ16187.1"/>
    </source>
</evidence>
<evidence type="ECO:0000313" key="2">
    <source>
        <dbReference type="Proteomes" id="UP000254051"/>
    </source>
</evidence>
<dbReference type="SUPFAM" id="SSF55729">
    <property type="entry name" value="Acyl-CoA N-acyltransferases (Nat)"/>
    <property type="match status" value="1"/>
</dbReference>
<gene>
    <name evidence="1" type="ORF">SAMN05216529_12329</name>
</gene>
<proteinExistence type="predicted"/>
<dbReference type="EMBL" id="UHJJ01000023">
    <property type="protein sequence ID" value="SUQ16187.1"/>
    <property type="molecule type" value="Genomic_DNA"/>
</dbReference>
<name>A0A315ZNK2_9FIRM</name>
<accession>A0A315ZNK2</accession>
<keyword evidence="1" id="KW-0808">Transferase</keyword>
<dbReference type="AlphaFoldDB" id="A0A315ZNK2"/>
<sequence>MKIRKANIADLDILLKMYENARKFMTSHGNPTQWGNSYPSKTLVAQDIEEGNSYACEEHGKIIAAFYYKEGKDDTYAKIYNGQWLSELPYGVVHRIISDGTIRGAASFCLNWAFEQCGNLRIDTHRDNIVMQHIMDKNGFKYCGIIYMEDGSERLAYQKVL</sequence>
<dbReference type="GO" id="GO:0016740">
    <property type="term" value="F:transferase activity"/>
    <property type="evidence" value="ECO:0007669"/>
    <property type="project" value="UniProtKB-KW"/>
</dbReference>
<dbReference type="InterPro" id="IPR016181">
    <property type="entry name" value="Acyl_CoA_acyltransferase"/>
</dbReference>
<dbReference type="Gene3D" id="3.40.630.30">
    <property type="match status" value="1"/>
</dbReference>
<protein>
    <submittedName>
        <fullName evidence="1">Protein N-acetyltransferase, RimJ/RimL family</fullName>
    </submittedName>
</protein>
<organism evidence="1 2">
    <name type="scientific">Faecalicatena contorta</name>
    <dbReference type="NCBI Taxonomy" id="39482"/>
    <lineage>
        <taxon>Bacteria</taxon>
        <taxon>Bacillati</taxon>
        <taxon>Bacillota</taxon>
        <taxon>Clostridia</taxon>
        <taxon>Lachnospirales</taxon>
        <taxon>Lachnospiraceae</taxon>
        <taxon>Faecalicatena</taxon>
    </lineage>
</organism>
<reference evidence="2" key="1">
    <citation type="submission" date="2017-07" db="EMBL/GenBank/DDBJ databases">
        <authorList>
            <person name="Varghese N."/>
            <person name="Submissions S."/>
        </authorList>
    </citation>
    <scope>NUCLEOTIDE SEQUENCE [LARGE SCALE GENOMIC DNA]</scope>
    <source>
        <strain evidence="2">NLAE-zl-C134</strain>
    </source>
</reference>
<dbReference type="RefSeq" id="WP_109714589.1">
    <property type="nucleotide sequence ID" value="NZ_QGDS01000023.1"/>
</dbReference>
<keyword evidence="2" id="KW-1185">Reference proteome</keyword>